<accession>A0ABS4VXB6</accession>
<keyword evidence="1" id="KW-0812">Transmembrane</keyword>
<keyword evidence="1" id="KW-0472">Membrane</keyword>
<dbReference type="RefSeq" id="WP_210029561.1">
    <property type="nucleotide sequence ID" value="NZ_JAGINU010000001.1"/>
</dbReference>
<reference evidence="2 3" key="1">
    <citation type="submission" date="2021-03" db="EMBL/GenBank/DDBJ databases">
        <title>Sequencing the genomes of 1000 actinobacteria strains.</title>
        <authorList>
            <person name="Klenk H.-P."/>
        </authorList>
    </citation>
    <scope>NUCLEOTIDE SEQUENCE [LARGE SCALE GENOMIC DNA]</scope>
    <source>
        <strain evidence="2 3">DSM 45256</strain>
    </source>
</reference>
<evidence type="ECO:0000256" key="1">
    <source>
        <dbReference type="SAM" id="Phobius"/>
    </source>
</evidence>
<evidence type="ECO:0000313" key="2">
    <source>
        <dbReference type="EMBL" id="MBP2368441.1"/>
    </source>
</evidence>
<keyword evidence="1" id="KW-1133">Transmembrane helix</keyword>
<gene>
    <name evidence="2" type="ORF">JOF36_004137</name>
</gene>
<sequence length="59" mass="6715">MTRPRRWARRWNGARRRCRDPLRAARQLLHLLALIGFGAIVVATIVGASLLYTLRSMVG</sequence>
<keyword evidence="3" id="KW-1185">Reference proteome</keyword>
<name>A0ABS4VXB6_9PSEU</name>
<organism evidence="2 3">
    <name type="scientific">Pseudonocardia parietis</name>
    <dbReference type="NCBI Taxonomy" id="570936"/>
    <lineage>
        <taxon>Bacteria</taxon>
        <taxon>Bacillati</taxon>
        <taxon>Actinomycetota</taxon>
        <taxon>Actinomycetes</taxon>
        <taxon>Pseudonocardiales</taxon>
        <taxon>Pseudonocardiaceae</taxon>
        <taxon>Pseudonocardia</taxon>
    </lineage>
</organism>
<dbReference type="Proteomes" id="UP001519295">
    <property type="component" value="Unassembled WGS sequence"/>
</dbReference>
<evidence type="ECO:0000313" key="3">
    <source>
        <dbReference type="Proteomes" id="UP001519295"/>
    </source>
</evidence>
<comment type="caution">
    <text evidence="2">The sequence shown here is derived from an EMBL/GenBank/DDBJ whole genome shotgun (WGS) entry which is preliminary data.</text>
</comment>
<dbReference type="EMBL" id="JAGINU010000001">
    <property type="protein sequence ID" value="MBP2368441.1"/>
    <property type="molecule type" value="Genomic_DNA"/>
</dbReference>
<feature type="transmembrane region" description="Helical" evidence="1">
    <location>
        <begin position="28"/>
        <end position="52"/>
    </location>
</feature>
<proteinExistence type="predicted"/>
<protein>
    <submittedName>
        <fullName evidence="2">Uncharacterized protein</fullName>
    </submittedName>
</protein>